<dbReference type="InterPro" id="IPR002126">
    <property type="entry name" value="Cadherin-like_dom"/>
</dbReference>
<keyword evidence="2 10" id="KW-0812">Transmembrane</keyword>
<evidence type="ECO:0000313" key="12">
    <source>
        <dbReference type="EMBL" id="KAK7507487.1"/>
    </source>
</evidence>
<dbReference type="AlphaFoldDB" id="A0ABD0M7I9"/>
<evidence type="ECO:0000256" key="9">
    <source>
        <dbReference type="SAM" id="MobiDB-lite"/>
    </source>
</evidence>
<dbReference type="Proteomes" id="UP001519460">
    <property type="component" value="Unassembled WGS sequence"/>
</dbReference>
<evidence type="ECO:0000256" key="2">
    <source>
        <dbReference type="ARBA" id="ARBA00022692"/>
    </source>
</evidence>
<feature type="transmembrane region" description="Helical" evidence="10">
    <location>
        <begin position="378"/>
        <end position="402"/>
    </location>
</feature>
<feature type="region of interest" description="Disordered" evidence="9">
    <location>
        <begin position="415"/>
        <end position="535"/>
    </location>
</feature>
<evidence type="ECO:0000256" key="3">
    <source>
        <dbReference type="ARBA" id="ARBA00022737"/>
    </source>
</evidence>
<dbReference type="GO" id="GO:0005509">
    <property type="term" value="F:calcium ion binding"/>
    <property type="evidence" value="ECO:0007669"/>
    <property type="project" value="UniProtKB-UniRule"/>
</dbReference>
<dbReference type="EMBL" id="JACVVK020000004">
    <property type="protein sequence ID" value="KAK7507487.1"/>
    <property type="molecule type" value="Genomic_DNA"/>
</dbReference>
<keyword evidence="5" id="KW-0130">Cell adhesion</keyword>
<feature type="non-terminal residue" evidence="12">
    <location>
        <position position="1"/>
    </location>
</feature>
<evidence type="ECO:0000256" key="7">
    <source>
        <dbReference type="ARBA" id="ARBA00023136"/>
    </source>
</evidence>
<evidence type="ECO:0000256" key="10">
    <source>
        <dbReference type="SAM" id="Phobius"/>
    </source>
</evidence>
<dbReference type="SUPFAM" id="SSF49313">
    <property type="entry name" value="Cadherin-like"/>
    <property type="match status" value="1"/>
</dbReference>
<dbReference type="GO" id="GO:0016020">
    <property type="term" value="C:membrane"/>
    <property type="evidence" value="ECO:0007669"/>
    <property type="project" value="UniProtKB-SubCell"/>
</dbReference>
<evidence type="ECO:0000256" key="4">
    <source>
        <dbReference type="ARBA" id="ARBA00022837"/>
    </source>
</evidence>
<dbReference type="InterPro" id="IPR015919">
    <property type="entry name" value="Cadherin-like_sf"/>
</dbReference>
<evidence type="ECO:0000313" key="13">
    <source>
        <dbReference type="Proteomes" id="UP001519460"/>
    </source>
</evidence>
<evidence type="ECO:0000256" key="8">
    <source>
        <dbReference type="PROSITE-ProRule" id="PRU00043"/>
    </source>
</evidence>
<evidence type="ECO:0000256" key="5">
    <source>
        <dbReference type="ARBA" id="ARBA00022889"/>
    </source>
</evidence>
<feature type="domain" description="Cadherin" evidence="11">
    <location>
        <begin position="105"/>
        <end position="228"/>
    </location>
</feature>
<keyword evidence="7 10" id="KW-0472">Membrane</keyword>
<dbReference type="PANTHER" id="PTHR24025:SF23">
    <property type="entry name" value="NEURAL-CADHERIN"/>
    <property type="match status" value="1"/>
</dbReference>
<reference evidence="12 13" key="1">
    <citation type="journal article" date="2023" name="Sci. Data">
        <title>Genome assembly of the Korean intertidal mud-creeper Batillaria attramentaria.</title>
        <authorList>
            <person name="Patra A.K."/>
            <person name="Ho P.T."/>
            <person name="Jun S."/>
            <person name="Lee S.J."/>
            <person name="Kim Y."/>
            <person name="Won Y.J."/>
        </authorList>
    </citation>
    <scope>NUCLEOTIDE SEQUENCE [LARGE SCALE GENOMIC DNA]</scope>
    <source>
        <strain evidence="12">Wonlab-2016</strain>
    </source>
</reference>
<evidence type="ECO:0000256" key="1">
    <source>
        <dbReference type="ARBA" id="ARBA00004370"/>
    </source>
</evidence>
<comment type="subcellular location">
    <subcellularLocation>
        <location evidence="1">Membrane</location>
    </subcellularLocation>
</comment>
<protein>
    <recommendedName>
        <fullName evidence="11">Cadherin domain-containing protein</fullName>
    </recommendedName>
</protein>
<evidence type="ECO:0000259" key="11">
    <source>
        <dbReference type="PROSITE" id="PS50268"/>
    </source>
</evidence>
<dbReference type="PROSITE" id="PS50268">
    <property type="entry name" value="CADHERIN_2"/>
    <property type="match status" value="1"/>
</dbReference>
<feature type="compositionally biased region" description="Polar residues" evidence="9">
    <location>
        <begin position="333"/>
        <end position="347"/>
    </location>
</feature>
<gene>
    <name evidence="12" type="ORF">BaRGS_00001422</name>
</gene>
<proteinExistence type="predicted"/>
<accession>A0ABD0M7I9</accession>
<dbReference type="InterPro" id="IPR050971">
    <property type="entry name" value="Cadherin-domain_protein"/>
</dbReference>
<keyword evidence="4 8" id="KW-0106">Calcium</keyword>
<dbReference type="Gene3D" id="2.60.40.60">
    <property type="entry name" value="Cadherins"/>
    <property type="match status" value="1"/>
</dbReference>
<keyword evidence="3" id="KW-0677">Repeat</keyword>
<comment type="caution">
    <text evidence="12">The sequence shown here is derived from an EMBL/GenBank/DDBJ whole genome shotgun (WGS) entry which is preliminary data.</text>
</comment>
<keyword evidence="13" id="KW-1185">Reference proteome</keyword>
<organism evidence="12 13">
    <name type="scientific">Batillaria attramentaria</name>
    <dbReference type="NCBI Taxonomy" id="370345"/>
    <lineage>
        <taxon>Eukaryota</taxon>
        <taxon>Metazoa</taxon>
        <taxon>Spiralia</taxon>
        <taxon>Lophotrochozoa</taxon>
        <taxon>Mollusca</taxon>
        <taxon>Gastropoda</taxon>
        <taxon>Caenogastropoda</taxon>
        <taxon>Sorbeoconcha</taxon>
        <taxon>Cerithioidea</taxon>
        <taxon>Batillariidae</taxon>
        <taxon>Batillaria</taxon>
    </lineage>
</organism>
<name>A0ABD0M7I9_9CAEN</name>
<dbReference type="GO" id="GO:0007155">
    <property type="term" value="P:cell adhesion"/>
    <property type="evidence" value="ECO:0007669"/>
    <property type="project" value="UniProtKB-KW"/>
</dbReference>
<keyword evidence="6 10" id="KW-1133">Transmembrane helix</keyword>
<dbReference type="PANTHER" id="PTHR24025">
    <property type="entry name" value="DESMOGLEIN FAMILY MEMBER"/>
    <property type="match status" value="1"/>
</dbReference>
<evidence type="ECO:0000256" key="6">
    <source>
        <dbReference type="ARBA" id="ARBA00022989"/>
    </source>
</evidence>
<feature type="region of interest" description="Disordered" evidence="9">
    <location>
        <begin position="331"/>
        <end position="373"/>
    </location>
</feature>
<sequence>AQKDACDVNLKIDNSVTELDPPGTEILNISAGQDVNWTMSIDYSTGLNNVQGQLDPYLTLDREASTGNFVLKVQRTLDLEQIFADLKFDVFLNVEPVNEFEPEFQSRIINVNISEHEGLATTLIVLASVASDRDVNPTTNEIHGFSFQPYDYARFNGKPGDDGRSYFKMADSRQGRIELQKQLDFETLAYMSQTVMWLNVTVTDTSGNSSWAVIRVTVLDYDDLSPEFYYSGCPDQFQPCLLTYMIRVLTNTTGPVHDITPAPIFAHDRDTLDNPVTYQLKDSSGELAPRNLLTGLPLNSPHHQLCSAEEVSANRFTAQATLQIDVYSPTFDPAQTTDTNLSSSPSENTRRANPPVSVNPGTSKGDEPDDDSSNAEQIAIIGMAVLGVLVLALLVVVFVLGLTIRKLHIARIGPTEEEGEEGFQSSRPEDEETASRETQSTSGEASPRPKPKPVVDQTELLSSLPDAADKAGKLPPLQPAATSNGPAQPDVFDGTRTFEMGLNPEFFTTPGKTRVPLEPNGQVETGEPIVIKDEA</sequence>